<dbReference type="eggNOG" id="ENOG5031AB0">
    <property type="taxonomic scope" value="Bacteria"/>
</dbReference>
<evidence type="ECO:0000313" key="2">
    <source>
        <dbReference type="Proteomes" id="UP000005085"/>
    </source>
</evidence>
<dbReference type="AlphaFoldDB" id="C3XES2"/>
<proteinExistence type="predicted"/>
<organism evidence="1 2">
    <name type="scientific">Helicobacter bilis ATCC 43879</name>
    <dbReference type="NCBI Taxonomy" id="613026"/>
    <lineage>
        <taxon>Bacteria</taxon>
        <taxon>Pseudomonadati</taxon>
        <taxon>Campylobacterota</taxon>
        <taxon>Epsilonproteobacteria</taxon>
        <taxon>Campylobacterales</taxon>
        <taxon>Helicobacteraceae</taxon>
        <taxon>Helicobacter</taxon>
    </lineage>
</organism>
<reference evidence="1 2" key="1">
    <citation type="journal article" date="2014" name="Genome Announc.">
        <title>Draft genome sequences of six enterohepatic helicobacter species isolated from humans and one from rhesus macaques.</title>
        <authorList>
            <person name="Shen Z."/>
            <person name="Sheh A."/>
            <person name="Young S.K."/>
            <person name="Abouelliel A."/>
            <person name="Ward D.V."/>
            <person name="Earl A.M."/>
            <person name="Fox J.G."/>
        </authorList>
    </citation>
    <scope>NUCLEOTIDE SEQUENCE [LARGE SCALE GENOMIC DNA]</scope>
    <source>
        <strain evidence="1 2">ATCC 43879</strain>
    </source>
</reference>
<sequence>MGFKDSKSVRILKEYGIKPFMSHCLHKSIKSLNRRSIFVLLQFYPKIVLNKNQFKTFKLAYQHFEENYRNIIAISPSFFIKNLKKHIAWLESDIFKNQYGDVENLENISKNTIGATSFSIQEDSKINTFTPPPPLCQTQCNEESSGLESNASSTPTYKDSYQFYPPLLQPESIDYSTIDSKIALELRLPPAVPYKFVFVRYSLSGSLALQRFFERCNVYPCEYIDFLKSKSAIHKNTYFDIQHFHTYEAMQDNKKLYCLKTQDTIILLARDPISRLKTLVNHGWYVKHIHNLDHSFTMQEDPYDVVNRKGYHNEHYKFTSNSPFVTNGLLSFFFSTWSFDYSSVVSKLALHQIITYVDMQEIMPERAFDTMTKLAKQFNFTLPNEKDREFYRAIRFDKTSYILPLACIIPINHTQKIALHITSLYEKNSDFLSANNTIFDTPHPLLDQVAFSMSEDDLKALQDDKETLGKVKAYMVRFLDELKKRIDYIQRNNKHENDVLEIFRGDRELCREFKAMLDKELIHIKAHRPDIIASWKYYQEFERICIEEHGIN</sequence>
<dbReference type="RefSeq" id="WP_005217479.1">
    <property type="nucleotide sequence ID" value="NZ_KI392032.1"/>
</dbReference>
<dbReference type="OrthoDB" id="5329998at2"/>
<dbReference type="InterPro" id="IPR021353">
    <property type="entry name" value="DUF2972"/>
</dbReference>
<dbReference type="EMBL" id="ACDN02000002">
    <property type="protein sequence ID" value="EEO23511.1"/>
    <property type="molecule type" value="Genomic_DNA"/>
</dbReference>
<dbReference type="Proteomes" id="UP000005085">
    <property type="component" value="Unassembled WGS sequence"/>
</dbReference>
<evidence type="ECO:0000313" key="1">
    <source>
        <dbReference type="EMBL" id="EEO23511.1"/>
    </source>
</evidence>
<name>C3XES2_9HELI</name>
<dbReference type="HOGENOM" id="CLU_036382_0_0_7"/>
<gene>
    <name evidence="1" type="ORF">HRAG_00568</name>
</gene>
<protein>
    <recommendedName>
        <fullName evidence="3">DUF2972 domain-containing protein</fullName>
    </recommendedName>
</protein>
<evidence type="ECO:0008006" key="3">
    <source>
        <dbReference type="Google" id="ProtNLM"/>
    </source>
</evidence>
<accession>C3XES2</accession>
<comment type="caution">
    <text evidence="1">The sequence shown here is derived from an EMBL/GenBank/DDBJ whole genome shotgun (WGS) entry which is preliminary data.</text>
</comment>
<dbReference type="Pfam" id="PF11186">
    <property type="entry name" value="DUF2972"/>
    <property type="match status" value="1"/>
</dbReference>
<keyword evidence="2" id="KW-1185">Reference proteome</keyword>